<dbReference type="Pfam" id="PF03770">
    <property type="entry name" value="IPK"/>
    <property type="match status" value="1"/>
</dbReference>
<gene>
    <name evidence="10" type="ORF">PCOAH_00030160</name>
</gene>
<feature type="region of interest" description="Disordered" evidence="9">
    <location>
        <begin position="127"/>
        <end position="149"/>
    </location>
</feature>
<keyword evidence="11" id="KW-1185">Reference proteome</keyword>
<dbReference type="SUPFAM" id="SSF56104">
    <property type="entry name" value="SAICAR synthase-like"/>
    <property type="match status" value="1"/>
</dbReference>
<feature type="region of interest" description="Disordered" evidence="9">
    <location>
        <begin position="373"/>
        <end position="467"/>
    </location>
</feature>
<evidence type="ECO:0000313" key="11">
    <source>
        <dbReference type="Proteomes" id="UP000092716"/>
    </source>
</evidence>
<dbReference type="Gene3D" id="3.30.470.160">
    <property type="entry name" value="Inositol polyphosphate kinase"/>
    <property type="match status" value="1"/>
</dbReference>
<feature type="compositionally biased region" description="Polar residues" evidence="9">
    <location>
        <begin position="135"/>
        <end position="144"/>
    </location>
</feature>
<reference evidence="11" key="1">
    <citation type="submission" date="2016-06" db="EMBL/GenBank/DDBJ databases">
        <title>First high quality genome sequence of Plasmodium coatneyi using continuous long reads from single molecule, real-time sequencing.</title>
        <authorList>
            <person name="Chien J.-T."/>
            <person name="Pakala S.B."/>
            <person name="Geraldo J.A."/>
            <person name="Lapp S.A."/>
            <person name="Barnwell J.W."/>
            <person name="Kissinger J.C."/>
            <person name="Galinski M.R."/>
            <person name="Humphrey J.C."/>
        </authorList>
    </citation>
    <scope>NUCLEOTIDE SEQUENCE [LARGE SCALE GENOMIC DNA]</scope>
    <source>
        <strain evidence="11">Hackeri</strain>
    </source>
</reference>
<sequence>MGGETREISLDGDLHLECPRQRSFKENKSCDIAEGYPVRKGTSATYLGHGEEEVIAEHSTRDKYPMEGGAFTKHPSNGKYNKMDGNMSSRLNGQMVVANLEGGNCPGCANLYGRPHQGELPKCCEEENNRRSNRTCEQPQWNRTNGERDTKRSLNGLLRHDENCPHFKALKIFHHIREGGANEGDGHSSSSWNDTDYTNFENSDAEDDSCGEGEEDVAQGVNFGTTLENISPSNNQAARTIGTTLEHYGWRRKKKKKKKKCTYEQASERESDQVLHNMANQKLTGTSVMLTGEKSKYIYKLVPFFKNGEAKFYMNAFTAYDQLRGQFRRAPEGLDKRCERDDRGKRYRLGELHTSMKSAMAYFYLMNEKVMSATRNRPPRSSPCKGTLQGGQMHDAMEHPPNCTATSTSIPTTSANTNGDHFRENYVEESPEVERPPCDNPQLDKPNSTLKSPRRGEEDTNGTIRSSSHYAVQNLDEHKRPVEEGKTRFPLSADSPAYVGSDIISCHHLQGRNGHYTKNRNTSALGEHRVLAFLVRQKLIPKFYNIVPVYRCEGKEASSYLGETHKIKSGSQSAGSDADCVLEGRRNKPHEEEPPLNGKRDDIVMRKDIPVKEAEKWRVGKLSDLVKAAEGTPSGDPPERTVHLALKLKKICHTINPRNQNVLDLKLGYNTLKDNDMQFSERLKEESDSIPWSEKEKYVKRWSRMKKDIRSAHLNTSDEHIIHLSARDMNLPPVFFNYDNHEIYCLLKSWKQEITARITTQRRLGFRICALVCGVEQQDVLTDQGVRQFYVDSVAKYGSLAHGGAGCYGKQDHQHNQHNHLQHDGARTPPSIDHCYDRVDNKLQISRDVGLHLREEHVVYALSYFFKSIVSIVLPKLISLKVWLEEQHVYSFCSTSLLIIYDRSNPQTCDVKWIDFTYSFDNTVSPSICEEMKRERLNLDILLGVNNLIKLCRTVFSDGEVPPSPSYPSSGERKQSHLGIHDQPKVNP</sequence>
<keyword evidence="5" id="KW-0067">ATP-binding</keyword>
<dbReference type="AlphaFoldDB" id="A0A1B1E188"/>
<evidence type="ECO:0000256" key="9">
    <source>
        <dbReference type="SAM" id="MobiDB-lite"/>
    </source>
</evidence>
<evidence type="ECO:0000256" key="6">
    <source>
        <dbReference type="ARBA" id="ARBA00036164"/>
    </source>
</evidence>
<evidence type="ECO:0000256" key="7">
    <source>
        <dbReference type="ARBA" id="ARBA00036525"/>
    </source>
</evidence>
<evidence type="ECO:0000256" key="1">
    <source>
        <dbReference type="ARBA" id="ARBA00007374"/>
    </source>
</evidence>
<dbReference type="GO" id="GO:0005634">
    <property type="term" value="C:nucleus"/>
    <property type="evidence" value="ECO:0007669"/>
    <property type="project" value="TreeGrafter"/>
</dbReference>
<dbReference type="RefSeq" id="XP_019915497.1">
    <property type="nucleotide sequence ID" value="XM_020059818.1"/>
</dbReference>
<dbReference type="EMBL" id="CP016248">
    <property type="protein sequence ID" value="ANQ08802.1"/>
    <property type="molecule type" value="Genomic_DNA"/>
</dbReference>
<evidence type="ECO:0000256" key="8">
    <source>
        <dbReference type="RuleBase" id="RU363090"/>
    </source>
</evidence>
<name>A0A1B1E188_9APIC</name>
<feature type="compositionally biased region" description="Acidic residues" evidence="9">
    <location>
        <begin position="203"/>
        <end position="215"/>
    </location>
</feature>
<evidence type="ECO:0000256" key="3">
    <source>
        <dbReference type="ARBA" id="ARBA00022741"/>
    </source>
</evidence>
<dbReference type="GO" id="GO:0005737">
    <property type="term" value="C:cytoplasm"/>
    <property type="evidence" value="ECO:0007669"/>
    <property type="project" value="TreeGrafter"/>
</dbReference>
<evidence type="ECO:0000256" key="4">
    <source>
        <dbReference type="ARBA" id="ARBA00022777"/>
    </source>
</evidence>
<dbReference type="OrthoDB" id="338650at2759"/>
<dbReference type="InterPro" id="IPR038286">
    <property type="entry name" value="IPK_sf"/>
</dbReference>
<accession>A0A1B1E188</accession>
<feature type="compositionally biased region" description="Basic and acidic residues" evidence="9">
    <location>
        <begin position="420"/>
        <end position="437"/>
    </location>
</feature>
<feature type="compositionally biased region" description="Low complexity" evidence="9">
    <location>
        <begin position="404"/>
        <end position="418"/>
    </location>
</feature>
<comment type="catalytic activity">
    <reaction evidence="6">
        <text>1D-myo-inositol 1,4,5-trisphosphate + 2 ATP = 1D-myo-inositol 1,3,4,5,6-pentakisphosphate + 2 ADP + 2 H(+)</text>
        <dbReference type="Rhea" id="RHEA:32359"/>
        <dbReference type="ChEBI" id="CHEBI:15378"/>
        <dbReference type="ChEBI" id="CHEBI:30616"/>
        <dbReference type="ChEBI" id="CHEBI:57733"/>
        <dbReference type="ChEBI" id="CHEBI:203600"/>
        <dbReference type="ChEBI" id="CHEBI:456216"/>
        <dbReference type="EC" id="2.7.1.151"/>
    </reaction>
</comment>
<dbReference type="PANTHER" id="PTHR12400">
    <property type="entry name" value="INOSITOL POLYPHOSPHATE KINASE"/>
    <property type="match status" value="1"/>
</dbReference>
<comment type="similarity">
    <text evidence="1 8">Belongs to the inositol phosphokinase (IPK) family.</text>
</comment>
<keyword evidence="4 8" id="KW-0418">Kinase</keyword>
<dbReference type="EC" id="2.7.-.-" evidence="8"/>
<feature type="region of interest" description="Disordered" evidence="9">
    <location>
        <begin position="181"/>
        <end position="215"/>
    </location>
</feature>
<comment type="catalytic activity">
    <reaction evidence="7">
        <text>1D-myo-inositol 1,3,4,6-tetrakisphosphate + ATP = 1D-myo-inositol 1,3,4,5,6-pentakisphosphate + ADP + H(+)</text>
        <dbReference type="Rhea" id="RHEA:12717"/>
        <dbReference type="ChEBI" id="CHEBI:15378"/>
        <dbReference type="ChEBI" id="CHEBI:30616"/>
        <dbReference type="ChEBI" id="CHEBI:57660"/>
        <dbReference type="ChEBI" id="CHEBI:57733"/>
        <dbReference type="ChEBI" id="CHEBI:456216"/>
        <dbReference type="EC" id="2.7.1.140"/>
    </reaction>
</comment>
<feature type="compositionally biased region" description="Basic and acidic residues" evidence="9">
    <location>
        <begin position="971"/>
        <end position="988"/>
    </location>
</feature>
<feature type="region of interest" description="Disordered" evidence="9">
    <location>
        <begin position="960"/>
        <end position="988"/>
    </location>
</feature>
<dbReference type="PANTHER" id="PTHR12400:SF51">
    <property type="entry name" value="INOSITOL POLYPHOSPHATE MULTIKINASE"/>
    <property type="match status" value="1"/>
</dbReference>
<dbReference type="KEGG" id="pcot:PCOAH_00030160"/>
<dbReference type="GO" id="GO:0032958">
    <property type="term" value="P:inositol phosphate biosynthetic process"/>
    <property type="evidence" value="ECO:0007669"/>
    <property type="project" value="InterPro"/>
</dbReference>
<protein>
    <recommendedName>
        <fullName evidence="8">Kinase</fullName>
        <ecNumber evidence="8">2.7.-.-</ecNumber>
    </recommendedName>
</protein>
<organism evidence="10 11">
    <name type="scientific">Plasmodium coatneyi</name>
    <dbReference type="NCBI Taxonomy" id="208452"/>
    <lineage>
        <taxon>Eukaryota</taxon>
        <taxon>Sar</taxon>
        <taxon>Alveolata</taxon>
        <taxon>Apicomplexa</taxon>
        <taxon>Aconoidasida</taxon>
        <taxon>Haemosporida</taxon>
        <taxon>Plasmodiidae</taxon>
        <taxon>Plasmodium</taxon>
    </lineage>
</organism>
<keyword evidence="2 8" id="KW-0808">Transferase</keyword>
<dbReference type="GO" id="GO:0047326">
    <property type="term" value="F:inositol-1,3,4,6-tetrakisphosphate 5-kinase activity"/>
    <property type="evidence" value="ECO:0007669"/>
    <property type="project" value="RHEA"/>
</dbReference>
<dbReference type="GO" id="GO:0005524">
    <property type="term" value="F:ATP binding"/>
    <property type="evidence" value="ECO:0007669"/>
    <property type="project" value="UniProtKB-KW"/>
</dbReference>
<dbReference type="Proteomes" id="UP000092716">
    <property type="component" value="Chromosome 10"/>
</dbReference>
<dbReference type="GeneID" id="30909747"/>
<dbReference type="InterPro" id="IPR005522">
    <property type="entry name" value="IPK"/>
</dbReference>
<keyword evidence="3" id="KW-0547">Nucleotide-binding</keyword>
<dbReference type="VEuPathDB" id="PlasmoDB:PCOAH_00030160"/>
<dbReference type="GO" id="GO:0008440">
    <property type="term" value="F:inositol-1,4,5-trisphosphate 3-kinase activity"/>
    <property type="evidence" value="ECO:0007669"/>
    <property type="project" value="TreeGrafter"/>
</dbReference>
<feature type="compositionally biased region" description="Polar residues" evidence="9">
    <location>
        <begin position="187"/>
        <end position="202"/>
    </location>
</feature>
<evidence type="ECO:0000256" key="2">
    <source>
        <dbReference type="ARBA" id="ARBA00022679"/>
    </source>
</evidence>
<evidence type="ECO:0000313" key="10">
    <source>
        <dbReference type="EMBL" id="ANQ08802.1"/>
    </source>
</evidence>
<evidence type="ECO:0000256" key="5">
    <source>
        <dbReference type="ARBA" id="ARBA00022840"/>
    </source>
</evidence>
<proteinExistence type="inferred from homology"/>